<evidence type="ECO:0000313" key="2">
    <source>
        <dbReference type="Proteomes" id="UP001152320"/>
    </source>
</evidence>
<dbReference type="Proteomes" id="UP001152320">
    <property type="component" value="Chromosome 2"/>
</dbReference>
<proteinExistence type="predicted"/>
<dbReference type="EMBL" id="JAIZAY010000002">
    <property type="protein sequence ID" value="KAJ8046659.1"/>
    <property type="molecule type" value="Genomic_DNA"/>
</dbReference>
<evidence type="ECO:0000313" key="1">
    <source>
        <dbReference type="EMBL" id="KAJ8046659.1"/>
    </source>
</evidence>
<organism evidence="1 2">
    <name type="scientific">Holothuria leucospilota</name>
    <name type="common">Black long sea cucumber</name>
    <name type="synonym">Mertensiothuria leucospilota</name>
    <dbReference type="NCBI Taxonomy" id="206669"/>
    <lineage>
        <taxon>Eukaryota</taxon>
        <taxon>Metazoa</taxon>
        <taxon>Echinodermata</taxon>
        <taxon>Eleutherozoa</taxon>
        <taxon>Echinozoa</taxon>
        <taxon>Holothuroidea</taxon>
        <taxon>Aspidochirotacea</taxon>
        <taxon>Aspidochirotida</taxon>
        <taxon>Holothuriidae</taxon>
        <taxon>Holothuria</taxon>
    </lineage>
</organism>
<name>A0A9Q1CLD0_HOLLE</name>
<keyword evidence="2" id="KW-1185">Reference proteome</keyword>
<reference evidence="1" key="1">
    <citation type="submission" date="2021-10" db="EMBL/GenBank/DDBJ databases">
        <title>Tropical sea cucumber genome reveals ecological adaptation and Cuvierian tubules defense mechanism.</title>
        <authorList>
            <person name="Chen T."/>
        </authorList>
    </citation>
    <scope>NUCLEOTIDE SEQUENCE</scope>
    <source>
        <strain evidence="1">Nanhai2018</strain>
        <tissue evidence="1">Muscle</tissue>
    </source>
</reference>
<sequence length="188" mass="20740">MSTTTVIVLDFLEELKEEGLSYSAINTARRALISCVVPNLGQAITNDPLISRLLKGTFNLHPPLPKYKDIWDVGVVLQYLRTLYPGQEISLKELSLKLCSLIALTTAQRMQTIHLLELQLRGSEKQFIISYRKPYLKVSKDTLARWVKTVLVSAGIGGQFKAHSTRASAALAAETSNVPVSDILDMAG</sequence>
<comment type="caution">
    <text evidence="1">The sequence shown here is derived from an EMBL/GenBank/DDBJ whole genome shotgun (WGS) entry which is preliminary data.</text>
</comment>
<dbReference type="PANTHER" id="PTHR35617:SF3">
    <property type="entry name" value="CORE-BINDING (CB) DOMAIN-CONTAINING PROTEIN"/>
    <property type="match status" value="1"/>
</dbReference>
<dbReference type="AlphaFoldDB" id="A0A9Q1CLD0"/>
<gene>
    <name evidence="1" type="ORF">HOLleu_05414</name>
</gene>
<protein>
    <recommendedName>
        <fullName evidence="3">Tyr recombinase domain-containing protein</fullName>
    </recommendedName>
</protein>
<evidence type="ECO:0008006" key="3">
    <source>
        <dbReference type="Google" id="ProtNLM"/>
    </source>
</evidence>
<dbReference type="PANTHER" id="PTHR35617">
    <property type="entry name" value="PHAGE_INTEGRASE DOMAIN-CONTAINING PROTEIN"/>
    <property type="match status" value="1"/>
</dbReference>
<accession>A0A9Q1CLD0</accession>
<dbReference type="OrthoDB" id="6156552at2759"/>